<name>A0AAV9VR96_9PEZI</name>
<accession>A0AAV9VR96</accession>
<dbReference type="EMBL" id="JAVHJL010000012">
    <property type="protein sequence ID" value="KAK6495747.1"/>
    <property type="molecule type" value="Genomic_DNA"/>
</dbReference>
<evidence type="ECO:0000313" key="2">
    <source>
        <dbReference type="Proteomes" id="UP001370758"/>
    </source>
</evidence>
<reference evidence="1 2" key="1">
    <citation type="submission" date="2023-08" db="EMBL/GenBank/DDBJ databases">
        <authorList>
            <person name="Palmer J.M."/>
        </authorList>
    </citation>
    <scope>NUCLEOTIDE SEQUENCE [LARGE SCALE GENOMIC DNA]</scope>
    <source>
        <strain evidence="1 2">TWF481</strain>
    </source>
</reference>
<keyword evidence="2" id="KW-1185">Reference proteome</keyword>
<proteinExistence type="predicted"/>
<gene>
    <name evidence="1" type="ORF">TWF481_002794</name>
</gene>
<dbReference type="Proteomes" id="UP001370758">
    <property type="component" value="Unassembled WGS sequence"/>
</dbReference>
<evidence type="ECO:0000313" key="1">
    <source>
        <dbReference type="EMBL" id="KAK6495747.1"/>
    </source>
</evidence>
<organism evidence="1 2">
    <name type="scientific">Arthrobotrys musiformis</name>
    <dbReference type="NCBI Taxonomy" id="47236"/>
    <lineage>
        <taxon>Eukaryota</taxon>
        <taxon>Fungi</taxon>
        <taxon>Dikarya</taxon>
        <taxon>Ascomycota</taxon>
        <taxon>Pezizomycotina</taxon>
        <taxon>Orbiliomycetes</taxon>
        <taxon>Orbiliales</taxon>
        <taxon>Orbiliaceae</taxon>
        <taxon>Arthrobotrys</taxon>
    </lineage>
</organism>
<protein>
    <submittedName>
        <fullName evidence="1">Uncharacterized protein</fullName>
    </submittedName>
</protein>
<sequence>MQDWRPNALEEIAIYKAAGATIRKRHRPYERLHLLVFQIEYARGLAYQTRGTRSPLAITVPETITKTTATHFGTAPQNRSLKLPDDSSIPDTIVNEFVIILNCCEVKSKEVSCEILTQMELPEALSNYAITRTESNSPHPNAATFELVYKHVEKNENLAPTSHEEMREVLQLYASQDIYRQQDQEFMETYRMLKNEKLVQKGLETWTVNDRRNSANVVAQD</sequence>
<dbReference type="AlphaFoldDB" id="A0AAV9VR96"/>
<comment type="caution">
    <text evidence="1">The sequence shown here is derived from an EMBL/GenBank/DDBJ whole genome shotgun (WGS) entry which is preliminary data.</text>
</comment>